<keyword evidence="1" id="KW-0472">Membrane</keyword>
<dbReference type="RefSeq" id="WP_127188867.1">
    <property type="nucleotide sequence ID" value="NZ_RZNJ01000004.1"/>
</dbReference>
<evidence type="ECO:0000313" key="4">
    <source>
        <dbReference type="Proteomes" id="UP000281547"/>
    </source>
</evidence>
<dbReference type="InterPro" id="IPR009936">
    <property type="entry name" value="DUF1468"/>
</dbReference>
<reference evidence="3 4" key="1">
    <citation type="journal article" date="2016" name="Int. J. Syst. Evol. Microbiol.">
        <title>Arsenicitalea aurantiaca gen. nov., sp. nov., a new member of the family Hyphomicrobiaceae, isolated from high-arsenic sediment.</title>
        <authorList>
            <person name="Mu Y."/>
            <person name="Zhou L."/>
            <person name="Zeng X.C."/>
            <person name="Liu L."/>
            <person name="Pan Y."/>
            <person name="Chen X."/>
            <person name="Wang J."/>
            <person name="Li S."/>
            <person name="Li W.J."/>
            <person name="Wang Y."/>
        </authorList>
    </citation>
    <scope>NUCLEOTIDE SEQUENCE [LARGE SCALE GENOMIC DNA]</scope>
    <source>
        <strain evidence="3 4">42-50</strain>
    </source>
</reference>
<sequence length="148" mass="15987">MMKLLAVLVMLLAFCALFVWTLGARGSGAYPLLYPQVLIGGVCLMLGVLALQQVRDVRRARMAGDVGGEDDGFAWQPVAALAASFVYVLSWTSIGHVPATAIFLFIALLIAGERRPVALLVFALGLTALIQLLFIQGLRIPLPRIPWL</sequence>
<feature type="transmembrane region" description="Helical" evidence="1">
    <location>
        <begin position="119"/>
        <end position="138"/>
    </location>
</feature>
<evidence type="ECO:0000259" key="2">
    <source>
        <dbReference type="Pfam" id="PF07331"/>
    </source>
</evidence>
<feature type="transmembrane region" description="Helical" evidence="1">
    <location>
        <begin position="33"/>
        <end position="51"/>
    </location>
</feature>
<feature type="transmembrane region" description="Helical" evidence="1">
    <location>
        <begin position="72"/>
        <end position="89"/>
    </location>
</feature>
<dbReference type="Pfam" id="PF07331">
    <property type="entry name" value="TctB"/>
    <property type="match status" value="1"/>
</dbReference>
<evidence type="ECO:0000256" key="1">
    <source>
        <dbReference type="SAM" id="Phobius"/>
    </source>
</evidence>
<keyword evidence="1" id="KW-1133">Transmembrane helix</keyword>
<feature type="transmembrane region" description="Helical" evidence="1">
    <location>
        <begin position="95"/>
        <end position="112"/>
    </location>
</feature>
<name>A0A433X7M1_9HYPH</name>
<dbReference type="EMBL" id="RZNJ01000004">
    <property type="protein sequence ID" value="RUT30087.1"/>
    <property type="molecule type" value="Genomic_DNA"/>
</dbReference>
<protein>
    <submittedName>
        <fullName evidence="3">Tripartite tricarboxylate transporter TctB family protein</fullName>
    </submittedName>
</protein>
<gene>
    <name evidence="3" type="ORF">EMQ25_12215</name>
</gene>
<accession>A0A433X7M1</accession>
<feature type="domain" description="DUF1468" evidence="2">
    <location>
        <begin position="7"/>
        <end position="143"/>
    </location>
</feature>
<organism evidence="3 4">
    <name type="scientific">Arsenicitalea aurantiaca</name>
    <dbReference type="NCBI Taxonomy" id="1783274"/>
    <lineage>
        <taxon>Bacteria</taxon>
        <taxon>Pseudomonadati</taxon>
        <taxon>Pseudomonadota</taxon>
        <taxon>Alphaproteobacteria</taxon>
        <taxon>Hyphomicrobiales</taxon>
        <taxon>Devosiaceae</taxon>
        <taxon>Arsenicitalea</taxon>
    </lineage>
</organism>
<keyword evidence="4" id="KW-1185">Reference proteome</keyword>
<evidence type="ECO:0000313" key="3">
    <source>
        <dbReference type="EMBL" id="RUT30087.1"/>
    </source>
</evidence>
<dbReference type="Proteomes" id="UP000281547">
    <property type="component" value="Unassembled WGS sequence"/>
</dbReference>
<comment type="caution">
    <text evidence="3">The sequence shown here is derived from an EMBL/GenBank/DDBJ whole genome shotgun (WGS) entry which is preliminary data.</text>
</comment>
<keyword evidence="1" id="KW-0812">Transmembrane</keyword>
<dbReference type="AlphaFoldDB" id="A0A433X7M1"/>
<proteinExistence type="predicted"/>